<feature type="compositionally biased region" description="Basic and acidic residues" evidence="1">
    <location>
        <begin position="31"/>
        <end position="48"/>
    </location>
</feature>
<dbReference type="RefSeq" id="WP_248634106.1">
    <property type="nucleotide sequence ID" value="NZ_JALPTH010000011.1"/>
</dbReference>
<evidence type="ECO:0000313" key="3">
    <source>
        <dbReference type="Proteomes" id="UP001522868"/>
    </source>
</evidence>
<sequence length="48" mass="5107">MGKTSMDHEAADRTAQAAERHPDSATAQGGFDDRAAEAADRNETTDDD</sequence>
<feature type="region of interest" description="Disordered" evidence="1">
    <location>
        <begin position="1"/>
        <end position="48"/>
    </location>
</feature>
<protein>
    <submittedName>
        <fullName evidence="2">Uncharacterized protein</fullName>
    </submittedName>
</protein>
<dbReference type="Proteomes" id="UP001522868">
    <property type="component" value="Unassembled WGS sequence"/>
</dbReference>
<dbReference type="EMBL" id="JALPTH010000011">
    <property type="protein sequence ID" value="MCK8678417.1"/>
    <property type="molecule type" value="Genomic_DNA"/>
</dbReference>
<feature type="compositionally biased region" description="Basic and acidic residues" evidence="1">
    <location>
        <begin position="1"/>
        <end position="23"/>
    </location>
</feature>
<reference evidence="2 3" key="1">
    <citation type="submission" date="2022-04" db="EMBL/GenBank/DDBJ databases">
        <title>Streptomyces sp. nov. LCR6-01 isolated from Lichen of Dirinaria sp.</title>
        <authorList>
            <person name="Kanchanasin P."/>
            <person name="Tanasupawat S."/>
            <person name="Phongsopitanun W."/>
        </authorList>
    </citation>
    <scope>NUCLEOTIDE SEQUENCE [LARGE SCALE GENOMIC DNA]</scope>
    <source>
        <strain evidence="2 3">LCR6-01</strain>
    </source>
</reference>
<accession>A0ABT0IAR4</accession>
<keyword evidence="3" id="KW-1185">Reference proteome</keyword>
<evidence type="ECO:0000313" key="2">
    <source>
        <dbReference type="EMBL" id="MCK8678417.1"/>
    </source>
</evidence>
<organism evidence="2 3">
    <name type="scientific">Streptomyces lichenis</name>
    <dbReference type="NCBI Taxonomy" id="2306967"/>
    <lineage>
        <taxon>Bacteria</taxon>
        <taxon>Bacillati</taxon>
        <taxon>Actinomycetota</taxon>
        <taxon>Actinomycetes</taxon>
        <taxon>Kitasatosporales</taxon>
        <taxon>Streptomycetaceae</taxon>
        <taxon>Streptomyces</taxon>
    </lineage>
</organism>
<gene>
    <name evidence="2" type="ORF">M1O15_13620</name>
</gene>
<evidence type="ECO:0000256" key="1">
    <source>
        <dbReference type="SAM" id="MobiDB-lite"/>
    </source>
</evidence>
<proteinExistence type="predicted"/>
<name>A0ABT0IAR4_9ACTN</name>
<comment type="caution">
    <text evidence="2">The sequence shown here is derived from an EMBL/GenBank/DDBJ whole genome shotgun (WGS) entry which is preliminary data.</text>
</comment>